<gene>
    <name evidence="1" type="ORF">L596_001886</name>
</gene>
<keyword evidence="2" id="KW-1185">Reference proteome</keyword>
<accession>A0A4U8URF3</accession>
<proteinExistence type="predicted"/>
<name>A0A4U8URF3_STECR</name>
<reference evidence="1 2" key="2">
    <citation type="journal article" date="2019" name="G3 (Bethesda)">
        <title>Hybrid Assembly of the Genome of the Entomopathogenic Nematode Steinernema carpocapsae Identifies the X-Chromosome.</title>
        <authorList>
            <person name="Serra L."/>
            <person name="Macchietto M."/>
            <person name="Macias-Munoz A."/>
            <person name="McGill C.J."/>
            <person name="Rodriguez I.M."/>
            <person name="Rodriguez B."/>
            <person name="Murad R."/>
            <person name="Mortazavi A."/>
        </authorList>
    </citation>
    <scope>NUCLEOTIDE SEQUENCE [LARGE SCALE GENOMIC DNA]</scope>
    <source>
        <strain evidence="1 2">ALL</strain>
    </source>
</reference>
<dbReference type="EMBL" id="AZBU02000001">
    <property type="protein sequence ID" value="TMS34258.1"/>
    <property type="molecule type" value="Genomic_DNA"/>
</dbReference>
<organism evidence="1 2">
    <name type="scientific">Steinernema carpocapsae</name>
    <name type="common">Entomopathogenic nematode</name>
    <dbReference type="NCBI Taxonomy" id="34508"/>
    <lineage>
        <taxon>Eukaryota</taxon>
        <taxon>Metazoa</taxon>
        <taxon>Ecdysozoa</taxon>
        <taxon>Nematoda</taxon>
        <taxon>Chromadorea</taxon>
        <taxon>Rhabditida</taxon>
        <taxon>Tylenchina</taxon>
        <taxon>Panagrolaimomorpha</taxon>
        <taxon>Strongyloidoidea</taxon>
        <taxon>Steinernematidae</taxon>
        <taxon>Steinernema</taxon>
    </lineage>
</organism>
<dbReference type="AlphaFoldDB" id="A0A4U8URF3"/>
<protein>
    <submittedName>
        <fullName evidence="1">Uncharacterized protein</fullName>
    </submittedName>
</protein>
<sequence>MGAVLGISVEINGKKLALRNCTVSESDRRRFRQFKQNTAPIWLFFFEDKRQHANKHYVMPKRAGYEMHLPPIFSLFFRMLTPKN</sequence>
<evidence type="ECO:0000313" key="1">
    <source>
        <dbReference type="EMBL" id="TMS34258.1"/>
    </source>
</evidence>
<reference evidence="1 2" key="1">
    <citation type="journal article" date="2015" name="Genome Biol.">
        <title>Comparative genomics of Steinernema reveals deeply conserved gene regulatory networks.</title>
        <authorList>
            <person name="Dillman A.R."/>
            <person name="Macchietto M."/>
            <person name="Porter C.F."/>
            <person name="Rogers A."/>
            <person name="Williams B."/>
            <person name="Antoshechkin I."/>
            <person name="Lee M.M."/>
            <person name="Goodwin Z."/>
            <person name="Lu X."/>
            <person name="Lewis E.E."/>
            <person name="Goodrich-Blair H."/>
            <person name="Stock S.P."/>
            <person name="Adams B.J."/>
            <person name="Sternberg P.W."/>
            <person name="Mortazavi A."/>
        </authorList>
    </citation>
    <scope>NUCLEOTIDE SEQUENCE [LARGE SCALE GENOMIC DNA]</scope>
    <source>
        <strain evidence="1 2">ALL</strain>
    </source>
</reference>
<comment type="caution">
    <text evidence="1">The sequence shown here is derived from an EMBL/GenBank/DDBJ whole genome shotgun (WGS) entry which is preliminary data.</text>
</comment>
<dbReference type="Proteomes" id="UP000298663">
    <property type="component" value="Unassembled WGS sequence"/>
</dbReference>
<evidence type="ECO:0000313" key="2">
    <source>
        <dbReference type="Proteomes" id="UP000298663"/>
    </source>
</evidence>